<accession>A0A6A7ASJ6</accession>
<evidence type="ECO:0000313" key="2">
    <source>
        <dbReference type="Proteomes" id="UP000799423"/>
    </source>
</evidence>
<reference evidence="1" key="1">
    <citation type="submission" date="2020-01" db="EMBL/GenBank/DDBJ databases">
        <authorList>
            <consortium name="DOE Joint Genome Institute"/>
            <person name="Haridas S."/>
            <person name="Albert R."/>
            <person name="Binder M."/>
            <person name="Bloem J."/>
            <person name="Labutti K."/>
            <person name="Salamov A."/>
            <person name="Andreopoulos B."/>
            <person name="Baker S.E."/>
            <person name="Barry K."/>
            <person name="Bills G."/>
            <person name="Bluhm B.H."/>
            <person name="Cannon C."/>
            <person name="Castanera R."/>
            <person name="Culley D.E."/>
            <person name="Daum C."/>
            <person name="Ezra D."/>
            <person name="Gonzalez J.B."/>
            <person name="Henrissat B."/>
            <person name="Kuo A."/>
            <person name="Liang C."/>
            <person name="Lipzen A."/>
            <person name="Lutzoni F."/>
            <person name="Magnuson J."/>
            <person name="Mondo S."/>
            <person name="Nolan M."/>
            <person name="Ohm R."/>
            <person name="Pangilinan J."/>
            <person name="Park H.-J."/>
            <person name="Ramirez L."/>
            <person name="Alfaro M."/>
            <person name="Sun H."/>
            <person name="Tritt A."/>
            <person name="Yoshinaga Y."/>
            <person name="Zwiers L.-H."/>
            <person name="Turgeon B.G."/>
            <person name="Goodwin S.B."/>
            <person name="Spatafora J.W."/>
            <person name="Crous P.W."/>
            <person name="Grigoriev I.V."/>
        </authorList>
    </citation>
    <scope>NUCLEOTIDE SEQUENCE</scope>
    <source>
        <strain evidence="1">IPT5</strain>
    </source>
</reference>
<dbReference type="PANTHER" id="PTHR31749">
    <property type="entry name" value="KINETOCHORE-ASSOCIATED PROTEIN NSL1 HOMOLOG"/>
    <property type="match status" value="1"/>
</dbReference>
<dbReference type="AlphaFoldDB" id="A0A6A7ASJ6"/>
<organism evidence="1 2">
    <name type="scientific">Plenodomus tracheiphilus IPT5</name>
    <dbReference type="NCBI Taxonomy" id="1408161"/>
    <lineage>
        <taxon>Eukaryota</taxon>
        <taxon>Fungi</taxon>
        <taxon>Dikarya</taxon>
        <taxon>Ascomycota</taxon>
        <taxon>Pezizomycotina</taxon>
        <taxon>Dothideomycetes</taxon>
        <taxon>Pleosporomycetidae</taxon>
        <taxon>Pleosporales</taxon>
        <taxon>Pleosporineae</taxon>
        <taxon>Leptosphaeriaceae</taxon>
        <taxon>Plenodomus</taxon>
    </lineage>
</organism>
<dbReference type="GO" id="GO:0000070">
    <property type="term" value="P:mitotic sister chromatid segregation"/>
    <property type="evidence" value="ECO:0007669"/>
    <property type="project" value="InterPro"/>
</dbReference>
<dbReference type="GO" id="GO:0000444">
    <property type="term" value="C:MIS12/MIND type complex"/>
    <property type="evidence" value="ECO:0007669"/>
    <property type="project" value="TreeGrafter"/>
</dbReference>
<evidence type="ECO:0000313" key="1">
    <source>
        <dbReference type="EMBL" id="KAF2845199.1"/>
    </source>
</evidence>
<dbReference type="OrthoDB" id="2135762at2759"/>
<sequence length="233" mass="25814">MDPEHRKIELQSPSDLSYLTSQIRAAARQKLDLHLPPVTDSTNTPDELRTHVESLVDAFVANVLQGMRNNISINGIDVVARGRSGDEVDEHGQAMEGVVVEGVSEVEKEEFEAFDEKLRARLAGQVARRDALVAKISQHRRTTPAASALAWQARFEAEEEVLGREMEGLKKVAREVGEQDVAGLEALARADEVQRNWERAVEGLARLNKGLPETRARLERCGDVVGYLDGDKK</sequence>
<dbReference type="InterPro" id="IPR013950">
    <property type="entry name" value="Mis14/Nsl1"/>
</dbReference>
<protein>
    <recommendedName>
        <fullName evidence="3">Kinetochore protein mis14</fullName>
    </recommendedName>
</protein>
<dbReference type="PANTHER" id="PTHR31749:SF3">
    <property type="entry name" value="KINETOCHORE-ASSOCIATED PROTEIN NSL1 HOMOLOG"/>
    <property type="match status" value="1"/>
</dbReference>
<evidence type="ECO:0008006" key="3">
    <source>
        <dbReference type="Google" id="ProtNLM"/>
    </source>
</evidence>
<dbReference type="EMBL" id="MU006352">
    <property type="protein sequence ID" value="KAF2845199.1"/>
    <property type="molecule type" value="Genomic_DNA"/>
</dbReference>
<dbReference type="Pfam" id="PF08641">
    <property type="entry name" value="Mis14"/>
    <property type="match status" value="1"/>
</dbReference>
<gene>
    <name evidence="1" type="ORF">T440DRAFT_472849</name>
</gene>
<keyword evidence="2" id="KW-1185">Reference proteome</keyword>
<dbReference type="Proteomes" id="UP000799423">
    <property type="component" value="Unassembled WGS sequence"/>
</dbReference>
<name>A0A6A7ASJ6_9PLEO</name>
<proteinExistence type="predicted"/>